<dbReference type="Pfam" id="PF12708">
    <property type="entry name" value="Pect-lyase_RHGA_epim"/>
    <property type="match status" value="2"/>
</dbReference>
<keyword evidence="1" id="KW-0732">Signal</keyword>
<dbReference type="InterPro" id="IPR011050">
    <property type="entry name" value="Pectin_lyase_fold/virulence"/>
</dbReference>
<protein>
    <recommendedName>
        <fullName evidence="2">Rhamnogalacturonase A/B/Epimerase-like pectate lyase domain-containing protein</fullName>
    </recommendedName>
</protein>
<dbReference type="InterPro" id="IPR012334">
    <property type="entry name" value="Pectin_lyas_fold"/>
</dbReference>
<dbReference type="CDD" id="cd23668">
    <property type="entry name" value="GH55_beta13glucanase-like"/>
    <property type="match status" value="1"/>
</dbReference>
<reference evidence="3 4" key="1">
    <citation type="submission" date="2018-02" db="EMBL/GenBank/DDBJ databases">
        <title>Draft genome sequences of Elsinoe sp., causing black scab on jojoba.</title>
        <authorList>
            <person name="Stodart B."/>
            <person name="Jeffress S."/>
            <person name="Ash G."/>
            <person name="Arun Chinnappa K."/>
        </authorList>
    </citation>
    <scope>NUCLEOTIDE SEQUENCE [LARGE SCALE GENOMIC DNA]</scope>
    <source>
        <strain evidence="3 4">Hillstone_2</strain>
    </source>
</reference>
<feature type="domain" description="Rhamnogalacturonase A/B/Epimerase-like pectate lyase" evidence="2">
    <location>
        <begin position="555"/>
        <end position="611"/>
    </location>
</feature>
<dbReference type="InterPro" id="IPR039279">
    <property type="entry name" value="QRT3-like"/>
</dbReference>
<feature type="signal peptide" evidence="1">
    <location>
        <begin position="1"/>
        <end position="29"/>
    </location>
</feature>
<proteinExistence type="predicted"/>
<feature type="chain" id="PRO_5020540617" description="Rhamnogalacturonase A/B/Epimerase-like pectate lyase domain-containing protein" evidence="1">
    <location>
        <begin position="30"/>
        <end position="1318"/>
    </location>
</feature>
<dbReference type="PANTHER" id="PTHR33928:SF2">
    <property type="entry name" value="PECTATE LYASE SUPERFAMILY PROTEIN DOMAIN-CONTAINING PROTEIN-RELATED"/>
    <property type="match status" value="1"/>
</dbReference>
<name>A0A4V6DVC2_9PEZI</name>
<evidence type="ECO:0000256" key="1">
    <source>
        <dbReference type="SAM" id="SignalP"/>
    </source>
</evidence>
<sequence length="1318" mass="141019">MPGRASRSTLRQAFLVLFLSLCLCVITSASSPEEDGAPAPRRLLYGRAQLESNASSITNGSSTVYNETIANAERIVAEAVQQQGIYNAYRFKHPRRNSYKPGQRVSTLRKRDDEPIAPHLNDTVIAAAALIAEVDAKGGAINITTSQQTSNDEGVSANETNIHARAVTPTPWWVPLVKRDGLAPMNSGSYPVWRDVTDPQYGGGAKGDGKTDDTAAINAAIAAANNCGKGCLSSSIKGTLIYFPPGTYLISSPINAYYYTQIVGNAVDIPTIKTAPSFIGLGAIQSDVYIPNQNGDEWYIWQSNFYRQIRNFNIDISQTTTDSVAALHWQVGQATSLQNIVITASKASGTTQKGIFTENGSSGFMSDVTIIGGAYGLYGGNQQYTVRAFSFLGQTKAAICLIWDWGWTWSGLRITGVPIGILLLNPDAGPPTTQAGSIYLMDSYFDTVGIAIKAQKIQDDIKKDSVIVLDNIGVKSVTTMVGFLDGSASTIPAATVDFWMLGNMQDGRPYTAAAYGLGIPHPDDSLAPPSTAVYARRSYFAKSRPQYEGLGSGAFLDVKSFGAKGDGLTDDTAAIKSALAAANAQNVIYFPSGSYVITSTIMVPSQCRITGRVWSQLVARGPAFGDITKPTPMIKVGNPGDVGTVEFSDILFTSIGALPGLVMVEWNVAAEKPGSVGMWDTHFRVGGAIGTKLQVADCPKSSPIKSSCMAASMMMHITPSGNGYFENVWAWVADHDLDDAQNTQITVAVARGILVESPGPTWLYGTASEHSMLYQYNFQYATNTFAGMIQTESPYFQYTEATKSSGAYAKSVGLFTGDPDFANDKTCHATDLMCDYSWSTIVNGVTNLTIASAGLYSWFDNYNQDVCVDAQNCQQRMFLNSGSNVGFRMFNLITIGAVEMLSNIANGLVVYAKNNTQTASHPFWSVLGGYLDDSANSQVLECDDDDISDACSAIALCDYSKSFATLDDLANAADSFRSVCADYYALGTLQTTLQASVDTYNDVNNGYDKVFGDYVDYVTASTADDLSTFMADDGKGNQYFQCTYTAGKKTITHQCPITADEIGFTLVYTITYKLTDSTGFYNALSTTYSIPQDWVKFDEQITVLPCGDEPTCPVNSATLEGIPMVADNLAVPNPKDIVTAALGKVPDLQDAMWARQMDIVSGQWASNTDDPVQVLSLPAMTIMQGIDSMAMAKQIGQKEAATKKKDLILEILGIVFALIPFVDDVAPEVVAAARIGTIVGDAGTLAESLYDIVTSPADAWIDILGAVTGGSALGADVASIAKLANARRGMTDLNKLGPEISSLDGKLQTAVKLGSCKV</sequence>
<dbReference type="PANTHER" id="PTHR33928">
    <property type="entry name" value="POLYGALACTURONASE QRT3"/>
    <property type="match status" value="1"/>
</dbReference>
<comment type="caution">
    <text evidence="3">The sequence shown here is derived from an EMBL/GenBank/DDBJ whole genome shotgun (WGS) entry which is preliminary data.</text>
</comment>
<dbReference type="SUPFAM" id="SSF51126">
    <property type="entry name" value="Pectin lyase-like"/>
    <property type="match status" value="2"/>
</dbReference>
<dbReference type="GO" id="GO:0004650">
    <property type="term" value="F:polygalacturonase activity"/>
    <property type="evidence" value="ECO:0007669"/>
    <property type="project" value="InterPro"/>
</dbReference>
<dbReference type="Proteomes" id="UP000308133">
    <property type="component" value="Unassembled WGS sequence"/>
</dbReference>
<accession>A0A4V6DVC2</accession>
<gene>
    <name evidence="3" type="ORF">C1H76_0139</name>
</gene>
<dbReference type="Gene3D" id="2.160.20.10">
    <property type="entry name" value="Single-stranded right-handed beta-helix, Pectin lyase-like"/>
    <property type="match status" value="2"/>
</dbReference>
<evidence type="ECO:0000313" key="3">
    <source>
        <dbReference type="EMBL" id="TKX27712.1"/>
    </source>
</evidence>
<dbReference type="FunFam" id="2.160.20.10:FF:000049">
    <property type="entry name" value="Putative exo-beta-1,3-glucanase"/>
    <property type="match status" value="1"/>
</dbReference>
<dbReference type="InterPro" id="IPR024535">
    <property type="entry name" value="RHGA/B-epi-like_pectate_lyase"/>
</dbReference>
<evidence type="ECO:0000259" key="2">
    <source>
        <dbReference type="Pfam" id="PF12708"/>
    </source>
</evidence>
<organism evidence="3 4">
    <name type="scientific">Elsinoe australis</name>
    <dbReference type="NCBI Taxonomy" id="40998"/>
    <lineage>
        <taxon>Eukaryota</taxon>
        <taxon>Fungi</taxon>
        <taxon>Dikarya</taxon>
        <taxon>Ascomycota</taxon>
        <taxon>Pezizomycotina</taxon>
        <taxon>Dothideomycetes</taxon>
        <taxon>Dothideomycetidae</taxon>
        <taxon>Myriangiales</taxon>
        <taxon>Elsinoaceae</taxon>
        <taxon>Elsinoe</taxon>
    </lineage>
</organism>
<evidence type="ECO:0000313" key="4">
    <source>
        <dbReference type="Proteomes" id="UP000308133"/>
    </source>
</evidence>
<dbReference type="EMBL" id="PTQR01000002">
    <property type="protein sequence ID" value="TKX27712.1"/>
    <property type="molecule type" value="Genomic_DNA"/>
</dbReference>
<feature type="domain" description="Rhamnogalacturonase A/B/Epimerase-like pectate lyase" evidence="2">
    <location>
        <begin position="204"/>
        <end position="421"/>
    </location>
</feature>